<evidence type="ECO:0000256" key="1">
    <source>
        <dbReference type="SAM" id="MobiDB-lite"/>
    </source>
</evidence>
<feature type="domain" description="Gliding motility-associated protein GldM second immunoglobulin-like" evidence="5">
    <location>
        <begin position="301"/>
        <end position="383"/>
    </location>
</feature>
<organism evidence="6">
    <name type="scientific">uncultured Flavobacteriia bacterium</name>
    <dbReference type="NCBI Taxonomy" id="212695"/>
    <lineage>
        <taxon>Bacteria</taxon>
        <taxon>Pseudomonadati</taxon>
        <taxon>Bacteroidota</taxon>
        <taxon>Flavobacteriia</taxon>
        <taxon>environmental samples</taxon>
    </lineage>
</organism>
<evidence type="ECO:0000259" key="5">
    <source>
        <dbReference type="Pfam" id="PF21602"/>
    </source>
</evidence>
<feature type="domain" description="Gliding motility-associated protein GldM C-terminal" evidence="2">
    <location>
        <begin position="386"/>
        <end position="484"/>
    </location>
</feature>
<dbReference type="Pfam" id="PF21602">
    <property type="entry name" value="GldM_3rd"/>
    <property type="match status" value="1"/>
</dbReference>
<dbReference type="InterPro" id="IPR022720">
    <property type="entry name" value="Motility-assoc_prot_GldM_N"/>
</dbReference>
<dbReference type="InterPro" id="IPR022719">
    <property type="entry name" value="Motility-assoc_prot_GldM_C"/>
</dbReference>
<feature type="compositionally biased region" description="Polar residues" evidence="1">
    <location>
        <begin position="7"/>
        <end position="19"/>
    </location>
</feature>
<dbReference type="Pfam" id="PF12081">
    <property type="entry name" value="GldM_1st"/>
    <property type="match status" value="1"/>
</dbReference>
<name>H6RDZ8_9BACT</name>
<dbReference type="Pfam" id="PF12080">
    <property type="entry name" value="GldM_4th"/>
    <property type="match status" value="1"/>
</dbReference>
<accession>H6RDZ8</accession>
<proteinExistence type="predicted"/>
<reference evidence="6" key="2">
    <citation type="submission" date="2012-02" db="EMBL/GenBank/DDBJ databases">
        <authorList>
            <person name="Genoscope - CEA"/>
        </authorList>
    </citation>
    <scope>NUCLEOTIDE SEQUENCE</scope>
</reference>
<dbReference type="InterPro" id="IPR048405">
    <property type="entry name" value="GldM_Ig-like-1"/>
</dbReference>
<gene>
    <name evidence="6" type="primary">gldM</name>
    <name evidence="6" type="ORF">VIS_S3AVA40005</name>
</gene>
<evidence type="ECO:0000259" key="3">
    <source>
        <dbReference type="Pfam" id="PF12081"/>
    </source>
</evidence>
<sequence length="493" mass="53283">MVDEGLTTANKSLDESNGSKPELIKEAAKKKASLAEYADRLDGLRSLSKEASSYIDEIVDQLIDASGDNNGVKDEGDYVMVLEKRELKGKKSYDGTTRFMVDEGKGDELKDNIMAYKEKFLTFVDSVDRAKLRTELPLTIDEVAWTKSPNKKKGWSDFTFGHMPLGATMPIFTKFKNDVKSSEAAVLNYLAGKVGVGGATVVLDKFTVVSAPRKSYIIKGEKFETDVFLSASAGKDSQTGLSISVNGKSLRPDSDGVAKYVTTANGLGVKKYNAAITVSDPVTGEKKTFKKEFEYEVGQRSVTVSPLKMNVFYIGVDNPVAVSAAGVNSTEVKVSMSGGGMGTIKKAGGNYVVNVKKPTKKDEFAFINVTAPGLTAKSEFRVKRIPSPVPMLSKSRGGAMPAGEFKAQQGVRPVLDGFDFDAKCSITEFVVVRVPKRQDPEPARNSGGKFVGKTTSIVKKATAGDKYFFENIKCKCPGDPAARNIGQMVFNVK</sequence>
<dbReference type="InterPro" id="IPR048406">
    <property type="entry name" value="GldM_Ig-like-2"/>
</dbReference>
<feature type="domain" description="Gliding motility-associated protein GldM N-terminal" evidence="3">
    <location>
        <begin position="2"/>
        <end position="192"/>
    </location>
</feature>
<protein>
    <submittedName>
        <fullName evidence="6">Gliding motility-associated protein GldM</fullName>
    </submittedName>
</protein>
<feature type="region of interest" description="Disordered" evidence="1">
    <location>
        <begin position="1"/>
        <end position="22"/>
    </location>
</feature>
<evidence type="ECO:0000259" key="4">
    <source>
        <dbReference type="Pfam" id="PF21601"/>
    </source>
</evidence>
<evidence type="ECO:0000313" key="6">
    <source>
        <dbReference type="EMBL" id="CCF99259.1"/>
    </source>
</evidence>
<evidence type="ECO:0000259" key="2">
    <source>
        <dbReference type="Pfam" id="PF12080"/>
    </source>
</evidence>
<dbReference type="Pfam" id="PF21601">
    <property type="entry name" value="GldM_2nd"/>
    <property type="match status" value="1"/>
</dbReference>
<reference evidence="6" key="1">
    <citation type="journal article" date="2012" name="Environ. Microbiol.">
        <title>Genomic content of uncultured Bacteroidetes from contrasting oceanic provinces in the North Atlantic Ocean.</title>
        <authorList>
            <person name="Gomez-Pereira P.R."/>
            <person name="Schuler M."/>
            <person name="Fuchs B.M."/>
            <person name="Bennke C."/>
            <person name="Teeling H."/>
            <person name="Waldmann J."/>
            <person name="Richter M."/>
            <person name="Barbe V."/>
            <person name="Bataille E."/>
            <person name="Glockner F.O."/>
            <person name="Amann R."/>
        </authorList>
    </citation>
    <scope>NUCLEOTIDE SEQUENCE</scope>
</reference>
<dbReference type="AlphaFoldDB" id="H6RDZ8"/>
<dbReference type="EMBL" id="FO117575">
    <property type="protein sequence ID" value="CCF99259.1"/>
    <property type="molecule type" value="Genomic_DNA"/>
</dbReference>
<feature type="domain" description="Gliding motility-associated protein GldM first immunoglobulin-like" evidence="4">
    <location>
        <begin position="199"/>
        <end position="298"/>
    </location>
</feature>